<feature type="transmembrane region" description="Helical" evidence="7">
    <location>
        <begin position="43"/>
        <end position="63"/>
    </location>
</feature>
<comment type="similarity">
    <text evidence="2">Belongs to the TMEM198 family.</text>
</comment>
<comment type="caution">
    <text evidence="9">The sequence shown here is derived from an EMBL/GenBank/DDBJ whole genome shotgun (WGS) entry which is preliminary data.</text>
</comment>
<evidence type="ECO:0000256" key="4">
    <source>
        <dbReference type="ARBA" id="ARBA00022989"/>
    </source>
</evidence>
<dbReference type="AlphaFoldDB" id="A0A8J8P4Z1"/>
<feature type="transmembrane region" description="Helical" evidence="7">
    <location>
        <begin position="12"/>
        <end position="31"/>
    </location>
</feature>
<feature type="transmembrane region" description="Helical" evidence="7">
    <location>
        <begin position="70"/>
        <end position="92"/>
    </location>
</feature>
<keyword evidence="10" id="KW-1185">Reference proteome</keyword>
<feature type="transmembrane region" description="Helical" evidence="7">
    <location>
        <begin position="167"/>
        <end position="186"/>
    </location>
</feature>
<organism evidence="9 10">
    <name type="scientific">Halteria grandinella</name>
    <dbReference type="NCBI Taxonomy" id="5974"/>
    <lineage>
        <taxon>Eukaryota</taxon>
        <taxon>Sar</taxon>
        <taxon>Alveolata</taxon>
        <taxon>Ciliophora</taxon>
        <taxon>Intramacronucleata</taxon>
        <taxon>Spirotrichea</taxon>
        <taxon>Stichotrichia</taxon>
        <taxon>Sporadotrichida</taxon>
        <taxon>Halteriidae</taxon>
        <taxon>Halteria</taxon>
    </lineage>
</organism>
<name>A0A8J8P4Z1_HALGN</name>
<evidence type="ECO:0000256" key="1">
    <source>
        <dbReference type="ARBA" id="ARBA00004141"/>
    </source>
</evidence>
<reference evidence="9" key="1">
    <citation type="submission" date="2019-06" db="EMBL/GenBank/DDBJ databases">
        <authorList>
            <person name="Zheng W."/>
        </authorList>
    </citation>
    <scope>NUCLEOTIDE SEQUENCE</scope>
    <source>
        <strain evidence="9">QDHG01</strain>
    </source>
</reference>
<evidence type="ECO:0000256" key="5">
    <source>
        <dbReference type="ARBA" id="ARBA00023136"/>
    </source>
</evidence>
<feature type="domain" description="TM7S3/TM198-like" evidence="8">
    <location>
        <begin position="3"/>
        <end position="186"/>
    </location>
</feature>
<dbReference type="Proteomes" id="UP000785679">
    <property type="component" value="Unassembled WGS sequence"/>
</dbReference>
<proteinExistence type="inferred from homology"/>
<dbReference type="Pfam" id="PF13886">
    <property type="entry name" value="TM7S3_TM198"/>
    <property type="match status" value="1"/>
</dbReference>
<keyword evidence="4 7" id="KW-1133">Transmembrane helix</keyword>
<dbReference type="OrthoDB" id="102260at2759"/>
<dbReference type="InterPro" id="IPR040236">
    <property type="entry name" value="TMEM198"/>
</dbReference>
<dbReference type="PANTHER" id="PTHR31247">
    <property type="entry name" value="TRANSMEMBRANE PROTEIN 198 FAMILY MEMBER"/>
    <property type="match status" value="1"/>
</dbReference>
<evidence type="ECO:0000313" key="9">
    <source>
        <dbReference type="EMBL" id="TNV87338.1"/>
    </source>
</evidence>
<evidence type="ECO:0000259" key="8">
    <source>
        <dbReference type="Pfam" id="PF13886"/>
    </source>
</evidence>
<dbReference type="PANTHER" id="PTHR31247:SF5">
    <property type="entry name" value="DUF4203 DOMAIN-CONTAINING PROTEIN"/>
    <property type="match status" value="1"/>
</dbReference>
<protein>
    <recommendedName>
        <fullName evidence="6">Transmembrane protein 198</fullName>
    </recommendedName>
</protein>
<keyword evidence="5 7" id="KW-0472">Membrane</keyword>
<comment type="subcellular location">
    <subcellularLocation>
        <location evidence="1">Membrane</location>
        <topology evidence="1">Multi-pass membrane protein</topology>
    </subcellularLocation>
</comment>
<evidence type="ECO:0000256" key="2">
    <source>
        <dbReference type="ARBA" id="ARBA00006244"/>
    </source>
</evidence>
<evidence type="ECO:0000256" key="6">
    <source>
        <dbReference type="ARBA" id="ARBA00049737"/>
    </source>
</evidence>
<evidence type="ECO:0000256" key="7">
    <source>
        <dbReference type="SAM" id="Phobius"/>
    </source>
</evidence>
<evidence type="ECO:0000256" key="3">
    <source>
        <dbReference type="ARBA" id="ARBA00022692"/>
    </source>
</evidence>
<feature type="transmembrane region" description="Helical" evidence="7">
    <location>
        <begin position="121"/>
        <end position="142"/>
    </location>
</feature>
<evidence type="ECO:0000313" key="10">
    <source>
        <dbReference type="Proteomes" id="UP000785679"/>
    </source>
</evidence>
<dbReference type="GO" id="GO:0005886">
    <property type="term" value="C:plasma membrane"/>
    <property type="evidence" value="ECO:0007669"/>
    <property type="project" value="TreeGrafter"/>
</dbReference>
<keyword evidence="3 7" id="KW-0812">Transmembrane</keyword>
<accession>A0A8J8P4Z1</accession>
<dbReference type="EMBL" id="RRYP01000494">
    <property type="protein sequence ID" value="TNV87338.1"/>
    <property type="molecule type" value="Genomic_DNA"/>
</dbReference>
<sequence length="206" mass="22975">MACLYGIAFMKQTYIGCGVILTVTAVWYVFYTTFLEDNTLNSVGWIVFVGSILLGLLVGLLFSKMPKPGSFFLGAIGGFCLGTLLFNCVFYLTNSYWTLYSMSLGLALINGLVTLYQSEALLIHSASLLGSYLLMMGIGMLAGEYDNPFIILDLIRFEEKKHVDPGFYGYFAGNIVLYIIGTFSQYRKLKQLKASRRLAFRKNGLN</sequence>
<gene>
    <name evidence="9" type="ORF">FGO68_gene9431</name>
</gene>
<feature type="transmembrane region" description="Helical" evidence="7">
    <location>
        <begin position="98"/>
        <end position="116"/>
    </location>
</feature>
<dbReference type="InterPro" id="IPR025256">
    <property type="entry name" value="TM7S3/TM198-like_dom"/>
</dbReference>